<feature type="signal peptide" evidence="2">
    <location>
        <begin position="1"/>
        <end position="21"/>
    </location>
</feature>
<dbReference type="RefSeq" id="WP_213542030.1">
    <property type="nucleotide sequence ID" value="NZ_AP023418.1"/>
</dbReference>
<keyword evidence="2" id="KW-0732">Signal</keyword>
<name>A0A810PYV0_9FIRM</name>
<protein>
    <recommendedName>
        <fullName evidence="5">Lipoprotein</fullName>
    </recommendedName>
</protein>
<evidence type="ECO:0008006" key="5">
    <source>
        <dbReference type="Google" id="ProtNLM"/>
    </source>
</evidence>
<gene>
    <name evidence="3" type="ORF">MM50RIKEN_10420</name>
</gene>
<reference evidence="3" key="1">
    <citation type="submission" date="2020-09" db="EMBL/GenBank/DDBJ databases">
        <title>New species isolated from human feces.</title>
        <authorList>
            <person name="Kitahara M."/>
            <person name="Shigeno Y."/>
            <person name="Shime M."/>
            <person name="Matsumoto Y."/>
            <person name="Nakamura S."/>
            <person name="Motooka D."/>
            <person name="Fukuoka S."/>
            <person name="Nishikawa H."/>
            <person name="Benno Y."/>
        </authorList>
    </citation>
    <scope>NUCLEOTIDE SEQUENCE</scope>
    <source>
        <strain evidence="3">MM50</strain>
    </source>
</reference>
<evidence type="ECO:0000313" key="4">
    <source>
        <dbReference type="Proteomes" id="UP000681035"/>
    </source>
</evidence>
<feature type="compositionally biased region" description="Low complexity" evidence="1">
    <location>
        <begin position="26"/>
        <end position="39"/>
    </location>
</feature>
<evidence type="ECO:0000313" key="3">
    <source>
        <dbReference type="EMBL" id="BCK81279.1"/>
    </source>
</evidence>
<accession>A0A810PYV0</accession>
<feature type="chain" id="PRO_5039126214" description="Lipoprotein" evidence="2">
    <location>
        <begin position="22"/>
        <end position="207"/>
    </location>
</feature>
<organism evidence="3 4">
    <name type="scientific">Vescimonas coprocola</name>
    <dbReference type="NCBI Taxonomy" id="2714355"/>
    <lineage>
        <taxon>Bacteria</taxon>
        <taxon>Bacillati</taxon>
        <taxon>Bacillota</taxon>
        <taxon>Clostridia</taxon>
        <taxon>Eubacteriales</taxon>
        <taxon>Oscillospiraceae</taxon>
        <taxon>Vescimonas</taxon>
    </lineage>
</organism>
<keyword evidence="4" id="KW-1185">Reference proteome</keyword>
<feature type="compositionally biased region" description="Basic and acidic residues" evidence="1">
    <location>
        <begin position="40"/>
        <end position="49"/>
    </location>
</feature>
<dbReference type="Proteomes" id="UP000681035">
    <property type="component" value="Chromosome"/>
</dbReference>
<evidence type="ECO:0000256" key="1">
    <source>
        <dbReference type="SAM" id="MobiDB-lite"/>
    </source>
</evidence>
<dbReference type="EMBL" id="AP023418">
    <property type="protein sequence ID" value="BCK81279.1"/>
    <property type="molecule type" value="Genomic_DNA"/>
</dbReference>
<evidence type="ECO:0000256" key="2">
    <source>
        <dbReference type="SAM" id="SignalP"/>
    </source>
</evidence>
<dbReference type="KEGG" id="vcop:MM50RIKEN_10420"/>
<dbReference type="PROSITE" id="PS51257">
    <property type="entry name" value="PROKAR_LIPOPROTEIN"/>
    <property type="match status" value="1"/>
</dbReference>
<feature type="region of interest" description="Disordered" evidence="1">
    <location>
        <begin position="25"/>
        <end position="49"/>
    </location>
</feature>
<sequence length="207" mass="23005">MKRFLAFILAALMLLTLAACGSNGGNTDPQPDNDQNQTDEPSKDDPAKDMEHRVEEVLGYSFTFDGDVDERTVTDGLIAETEEYSLVIYCFDDIDFDTWDNVTDSAFKHVRSTMRAAFRFQPSEQTNSTSSKIENDYGETILKVSGTMEGDQTGEGTMNRQFIAFYYVTDENVVRFCVGVPKDDSSASYAALDAAMDTLIENLKKAA</sequence>
<dbReference type="AlphaFoldDB" id="A0A810PYV0"/>
<proteinExistence type="predicted"/>